<accession>A0A4Q9N041</accession>
<dbReference type="AlphaFoldDB" id="A0A4Q9N041"/>
<reference evidence="1" key="1">
    <citation type="submission" date="2019-01" db="EMBL/GenBank/DDBJ databases">
        <title>Draft genome sequences of three monokaryotic isolates of the white-rot basidiomycete fungus Dichomitus squalens.</title>
        <authorList>
            <consortium name="DOE Joint Genome Institute"/>
            <person name="Lopez S.C."/>
            <person name="Andreopoulos B."/>
            <person name="Pangilinan J."/>
            <person name="Lipzen A."/>
            <person name="Riley R."/>
            <person name="Ahrendt S."/>
            <person name="Ng V."/>
            <person name="Barry K."/>
            <person name="Daum C."/>
            <person name="Grigoriev I.V."/>
            <person name="Hilden K.S."/>
            <person name="Makela M.R."/>
            <person name="de Vries R.P."/>
        </authorList>
    </citation>
    <scope>NUCLEOTIDE SEQUENCE [LARGE SCALE GENOMIC DNA]</scope>
    <source>
        <strain evidence="1">OM18370.1</strain>
    </source>
</reference>
<feature type="non-terminal residue" evidence="1">
    <location>
        <position position="1"/>
    </location>
</feature>
<dbReference type="EMBL" id="ML143395">
    <property type="protein sequence ID" value="TBU32241.1"/>
    <property type="molecule type" value="Genomic_DNA"/>
</dbReference>
<dbReference type="Proteomes" id="UP000292957">
    <property type="component" value="Unassembled WGS sequence"/>
</dbReference>
<evidence type="ECO:0000313" key="1">
    <source>
        <dbReference type="EMBL" id="TBU32241.1"/>
    </source>
</evidence>
<gene>
    <name evidence="1" type="ORF">BD311DRAFT_654648</name>
</gene>
<organism evidence="1">
    <name type="scientific">Dichomitus squalens</name>
    <dbReference type="NCBI Taxonomy" id="114155"/>
    <lineage>
        <taxon>Eukaryota</taxon>
        <taxon>Fungi</taxon>
        <taxon>Dikarya</taxon>
        <taxon>Basidiomycota</taxon>
        <taxon>Agaricomycotina</taxon>
        <taxon>Agaricomycetes</taxon>
        <taxon>Polyporales</taxon>
        <taxon>Polyporaceae</taxon>
        <taxon>Dichomitus</taxon>
    </lineage>
</organism>
<name>A0A4Q9N041_9APHY</name>
<protein>
    <submittedName>
        <fullName evidence="1">Uncharacterized protein</fullName>
    </submittedName>
</protein>
<sequence>SKPSPSLSRISHRITWDAVHLPHLDSPRQEGNDRRQILLVPLRAGLESTSRG</sequence>
<proteinExistence type="predicted"/>